<dbReference type="PANTHER" id="PTHR48419:SF1">
    <property type="entry name" value="SULFOTRANSFERASE DOMAIN-CONTAINING PROTEIN"/>
    <property type="match status" value="1"/>
</dbReference>
<keyword evidence="2" id="KW-1185">Reference proteome</keyword>
<dbReference type="SUPFAM" id="SSF52540">
    <property type="entry name" value="P-loop containing nucleoside triphosphate hydrolases"/>
    <property type="match status" value="1"/>
</dbReference>
<evidence type="ECO:0000313" key="2">
    <source>
        <dbReference type="Proteomes" id="UP000054266"/>
    </source>
</evidence>
<dbReference type="STRING" id="5601.A0A0D2G9J6"/>
<evidence type="ECO:0008006" key="3">
    <source>
        <dbReference type="Google" id="ProtNLM"/>
    </source>
</evidence>
<dbReference type="Proteomes" id="UP000054266">
    <property type="component" value="Unassembled WGS sequence"/>
</dbReference>
<gene>
    <name evidence="1" type="ORF">PV04_04531</name>
</gene>
<name>A0A0D2G9J6_9EURO</name>
<evidence type="ECO:0000313" key="1">
    <source>
        <dbReference type="EMBL" id="KIW68594.1"/>
    </source>
</evidence>
<sequence>MSVSESHRILLVTYPRTASNLLVRILNLPDQLNVYTPNALAGYLFTSAAAREIHDSNAWAAPLDAWPGETADRVKQCYRDGFTETQKTVSKGAELGKVVFVKEHIQGLLHPLAQQRFIFGGDTALKPEDLRQWDFSTTLGENVTRSPLNDTVLPDKSLESWKPVFLIRHPALAFPSQYRVFRVLKGDEDEDPSGGGERWLNLFLTLHWTRRLYEFYCAKYGNGGELDRVPNTGDEGEGRVEGDPSPQRLLDLPVILDADDIITSPVIVKRLASQIGMDISSLKFKWDAMPVEDRKMVSPLLQTMLSTLLASDGIQVAKAAGQAVDIEAEKKKWGAEWGERKARKMERWVQAAMGDYLFLRERRMKCEV</sequence>
<accession>A0A0D2G9J6</accession>
<proteinExistence type="predicted"/>
<dbReference type="InterPro" id="IPR053226">
    <property type="entry name" value="Pyrrolopyrazine_biosynth_F"/>
</dbReference>
<organism evidence="1 2">
    <name type="scientific">Phialophora macrospora</name>
    <dbReference type="NCBI Taxonomy" id="1851006"/>
    <lineage>
        <taxon>Eukaryota</taxon>
        <taxon>Fungi</taxon>
        <taxon>Dikarya</taxon>
        <taxon>Ascomycota</taxon>
        <taxon>Pezizomycotina</taxon>
        <taxon>Eurotiomycetes</taxon>
        <taxon>Chaetothyriomycetidae</taxon>
        <taxon>Chaetothyriales</taxon>
        <taxon>Herpotrichiellaceae</taxon>
        <taxon>Phialophora</taxon>
    </lineage>
</organism>
<protein>
    <recommendedName>
        <fullName evidence="3">Sulfotransferase domain-containing protein</fullName>
    </recommendedName>
</protein>
<dbReference type="HOGENOM" id="CLU_033907_2_0_1"/>
<dbReference type="EMBL" id="KN846958">
    <property type="protein sequence ID" value="KIW68594.1"/>
    <property type="molecule type" value="Genomic_DNA"/>
</dbReference>
<dbReference type="AlphaFoldDB" id="A0A0D2G9J6"/>
<dbReference type="InterPro" id="IPR027417">
    <property type="entry name" value="P-loop_NTPase"/>
</dbReference>
<dbReference type="PANTHER" id="PTHR48419">
    <property type="entry name" value="SULFOTRANSFERASE DOMAIN-CONTAINING PROTEIN"/>
    <property type="match status" value="1"/>
</dbReference>
<reference evidence="1 2" key="1">
    <citation type="submission" date="2015-01" db="EMBL/GenBank/DDBJ databases">
        <title>The Genome Sequence of Capronia semiimmersa CBS27337.</title>
        <authorList>
            <consortium name="The Broad Institute Genomics Platform"/>
            <person name="Cuomo C."/>
            <person name="de Hoog S."/>
            <person name="Gorbushina A."/>
            <person name="Stielow B."/>
            <person name="Teixiera M."/>
            <person name="Abouelleil A."/>
            <person name="Chapman S.B."/>
            <person name="Priest M."/>
            <person name="Young S.K."/>
            <person name="Wortman J."/>
            <person name="Nusbaum C."/>
            <person name="Birren B."/>
        </authorList>
    </citation>
    <scope>NUCLEOTIDE SEQUENCE [LARGE SCALE GENOMIC DNA]</scope>
    <source>
        <strain evidence="1 2">CBS 27337</strain>
    </source>
</reference>